<keyword evidence="1" id="KW-0812">Transmembrane</keyword>
<dbReference type="AlphaFoldDB" id="A0A9W7FL31"/>
<evidence type="ECO:0000313" key="3">
    <source>
        <dbReference type="Proteomes" id="UP001165122"/>
    </source>
</evidence>
<name>A0A9W7FL31_9STRA</name>
<feature type="transmembrane region" description="Helical" evidence="1">
    <location>
        <begin position="277"/>
        <end position="301"/>
    </location>
</feature>
<comment type="caution">
    <text evidence="2">The sequence shown here is derived from an EMBL/GenBank/DDBJ whole genome shotgun (WGS) entry which is preliminary data.</text>
</comment>
<sequence>MMATVLEGSLNRNSAVRTKLVCVSEKEAMQMGRNLVPSLMTEQLAEAGANEWRVQNRAVKELMKEQIWFKPMAVVLGMGIVKTAAWGVMARVIVGAVLSVADLLTDFVVLQQFWNGGEDLKGYRNAQLASLATSIGFQVVCVTVQNRKKCLWRILKELVIVLTGLKAPVDAYRVASGAEKEKDTEIDPTTMVTYSKCIEMFAESIPGILIQASAILITMNNGDEVLRSAYFSLFVSILTTGFVSASISYDYDTDPKKRAHNPEFYGLIPDAARKRSFLFVTMLLISAIQILTKVMLVVIIASIKKNYASLYIGGDFLFYLIFKAICRDYRYWIPMGGWHCGFGGFADYKSDCQICDRFHKLHFLEAPWRLAVCTSR</sequence>
<evidence type="ECO:0000256" key="1">
    <source>
        <dbReference type="SAM" id="Phobius"/>
    </source>
</evidence>
<feature type="transmembrane region" description="Helical" evidence="1">
    <location>
        <begin position="126"/>
        <end position="144"/>
    </location>
</feature>
<protein>
    <submittedName>
        <fullName evidence="2">Uncharacterized protein</fullName>
    </submittedName>
</protein>
<feature type="transmembrane region" description="Helical" evidence="1">
    <location>
        <begin position="307"/>
        <end position="326"/>
    </location>
</feature>
<keyword evidence="1" id="KW-0472">Membrane</keyword>
<evidence type="ECO:0000313" key="2">
    <source>
        <dbReference type="EMBL" id="GMI13996.1"/>
    </source>
</evidence>
<feature type="transmembrane region" description="Helical" evidence="1">
    <location>
        <begin position="229"/>
        <end position="249"/>
    </location>
</feature>
<keyword evidence="1" id="KW-1133">Transmembrane helix</keyword>
<feature type="transmembrane region" description="Helical" evidence="1">
    <location>
        <begin position="92"/>
        <end position="114"/>
    </location>
</feature>
<reference evidence="3" key="1">
    <citation type="journal article" date="2023" name="Commun. Biol.">
        <title>Genome analysis of Parmales, the sister group of diatoms, reveals the evolutionary specialization of diatoms from phago-mixotrophs to photoautotrophs.</title>
        <authorList>
            <person name="Ban H."/>
            <person name="Sato S."/>
            <person name="Yoshikawa S."/>
            <person name="Yamada K."/>
            <person name="Nakamura Y."/>
            <person name="Ichinomiya M."/>
            <person name="Sato N."/>
            <person name="Blanc-Mathieu R."/>
            <person name="Endo H."/>
            <person name="Kuwata A."/>
            <person name="Ogata H."/>
        </authorList>
    </citation>
    <scope>NUCLEOTIDE SEQUENCE [LARGE SCALE GENOMIC DNA]</scope>
    <source>
        <strain evidence="3">NIES 3700</strain>
    </source>
</reference>
<gene>
    <name evidence="2" type="ORF">TrLO_g2095</name>
</gene>
<organism evidence="2 3">
    <name type="scientific">Triparma laevis f. longispina</name>
    <dbReference type="NCBI Taxonomy" id="1714387"/>
    <lineage>
        <taxon>Eukaryota</taxon>
        <taxon>Sar</taxon>
        <taxon>Stramenopiles</taxon>
        <taxon>Ochrophyta</taxon>
        <taxon>Bolidophyceae</taxon>
        <taxon>Parmales</taxon>
        <taxon>Triparmaceae</taxon>
        <taxon>Triparma</taxon>
    </lineage>
</organism>
<dbReference type="Proteomes" id="UP001165122">
    <property type="component" value="Unassembled WGS sequence"/>
</dbReference>
<accession>A0A9W7FL31</accession>
<dbReference type="OrthoDB" id="205426at2759"/>
<dbReference type="EMBL" id="BRXW01000206">
    <property type="protein sequence ID" value="GMI13996.1"/>
    <property type="molecule type" value="Genomic_DNA"/>
</dbReference>
<proteinExistence type="predicted"/>
<keyword evidence="3" id="KW-1185">Reference proteome</keyword>